<gene>
    <name evidence="8" type="ORF">BJ508DRAFT_411339</name>
</gene>
<keyword evidence="3 5" id="KW-0268">Exocytosis</keyword>
<dbReference type="Proteomes" id="UP000275078">
    <property type="component" value="Unassembled WGS sequence"/>
</dbReference>
<dbReference type="InterPro" id="IPR042044">
    <property type="entry name" value="EXOC6PINT-1/Sec15/Tip20_C_dom2"/>
</dbReference>
<dbReference type="GO" id="GO:0090522">
    <property type="term" value="P:vesicle tethering involved in exocytosis"/>
    <property type="evidence" value="ECO:0007669"/>
    <property type="project" value="UniProtKB-UniRule"/>
</dbReference>
<evidence type="ECO:0000256" key="3">
    <source>
        <dbReference type="ARBA" id="ARBA00022483"/>
    </source>
</evidence>
<keyword evidence="9" id="KW-1185">Reference proteome</keyword>
<dbReference type="EMBL" id="ML119650">
    <property type="protein sequence ID" value="RPA86149.1"/>
    <property type="molecule type" value="Genomic_DNA"/>
</dbReference>
<dbReference type="STRING" id="1160509.A0A3N4IJZ2"/>
<evidence type="ECO:0000259" key="6">
    <source>
        <dbReference type="Pfam" id="PF04091"/>
    </source>
</evidence>
<dbReference type="OrthoDB" id="10267033at2759"/>
<dbReference type="GO" id="GO:0016020">
    <property type="term" value="C:membrane"/>
    <property type="evidence" value="ECO:0007669"/>
    <property type="project" value="TreeGrafter"/>
</dbReference>
<comment type="similarity">
    <text evidence="1 5">Belongs to the SEC15 family.</text>
</comment>
<dbReference type="InterPro" id="IPR046361">
    <property type="entry name" value="EXOC6/Sec15_C"/>
</dbReference>
<evidence type="ECO:0000313" key="9">
    <source>
        <dbReference type="Proteomes" id="UP000275078"/>
    </source>
</evidence>
<protein>
    <recommendedName>
        <fullName evidence="5">Exocyst complex component SEC15</fullName>
    </recommendedName>
</protein>
<dbReference type="GO" id="GO:0000145">
    <property type="term" value="C:exocyst"/>
    <property type="evidence" value="ECO:0007669"/>
    <property type="project" value="UniProtKB-UniRule"/>
</dbReference>
<evidence type="ECO:0000256" key="4">
    <source>
        <dbReference type="ARBA" id="ARBA00023054"/>
    </source>
</evidence>
<evidence type="ECO:0000256" key="1">
    <source>
        <dbReference type="ARBA" id="ARBA00007944"/>
    </source>
</evidence>
<feature type="domain" description="Exocyst complex component EXOC6/Sec15 N-terminal" evidence="7">
    <location>
        <begin position="44"/>
        <end position="213"/>
    </location>
</feature>
<dbReference type="Gene3D" id="1.20.58.670">
    <property type="entry name" value="Dsl1p vesicle tethering complex, Tip20p subunit, domain D"/>
    <property type="match status" value="1"/>
</dbReference>
<dbReference type="AlphaFoldDB" id="A0A3N4IJZ2"/>
<dbReference type="InterPro" id="IPR042045">
    <property type="entry name" value="EXOC6/Sec15_C_dom1"/>
</dbReference>
<comment type="function">
    <text evidence="5">Component of the exocyst complex involved in the docking of exocytic vesicles with fusion sites on the plasma membrane.</text>
</comment>
<dbReference type="PIRSF" id="PIRSF025007">
    <property type="entry name" value="Sec15"/>
    <property type="match status" value="1"/>
</dbReference>
<evidence type="ECO:0000313" key="8">
    <source>
        <dbReference type="EMBL" id="RPA86149.1"/>
    </source>
</evidence>
<keyword evidence="4" id="KW-0175">Coiled coil</keyword>
<evidence type="ECO:0000259" key="7">
    <source>
        <dbReference type="Pfam" id="PF20651"/>
    </source>
</evidence>
<evidence type="ECO:0000256" key="5">
    <source>
        <dbReference type="PIRNR" id="PIRNR025007"/>
    </source>
</evidence>
<evidence type="ECO:0000256" key="2">
    <source>
        <dbReference type="ARBA" id="ARBA00022448"/>
    </source>
</evidence>
<dbReference type="Gene3D" id="1.10.357.30">
    <property type="entry name" value="Exocyst complex subunit Sec15 C-terminal domain, N-terminal subdomain"/>
    <property type="match status" value="1"/>
</dbReference>
<dbReference type="PANTHER" id="PTHR12702:SF0">
    <property type="entry name" value="EXOCYST COMPLEX COMPONENT 6"/>
    <property type="match status" value="1"/>
</dbReference>
<keyword evidence="2 5" id="KW-0813">Transport</keyword>
<sequence>MSSELIYSVKQILSAPSDHDYLDQLVTNIKDACAMYKEVELMEELDRFAQDKEMEIENMCNSNTQDFVQSVNQLLTARSGTVELTTEILNLNKTIHKSTDRMVEAKKALVDSKGVRQNIDETTQALNSCLEVLQLANRVHELIQAKKHYAALRTLDELQNVHLRDIMQYGIADMIQKAVPAMQRMVKDAVSVDLNTWLFHVKEISESLGQIAFDQTFLRRKRQQERPVYARGFKLNSAIELVLDEREEFDILDNKEIKVDFTPLHECLHIHEALGQREEFRFEFADTRRKQKDLLLPPVLTITEEENTGLNQFEQLLGGIAGFAIIERATVKRTQNFRSQTDVNELWDSMVSRALQLIESAIANIHNAETLLKIKRVLSVFIQTMDGLEYSVTALNAFLPGLFQRYARLLLAEYSKTVNEIISEDDYMPMVIRDLEEYTKVIEVSFYEPDASQPPNSLTFPLTLPFSQMFPYCCIDIRNFVNRFYHYSDNVFDTYNPAIDETLRQSLDTLLCDYICKDLVKKLEARYLGQIVQILINLEQFEFACRKLEEKLAEARQDPAGPEEVKLRATEEFAVKRKDAEKRIFELVNLKIDDLVETAEYNWSTNVRQKEPSDYLKGMTRFLSDIISSMLVALPDDIKGLIYFDALSHLASAILALPMSDSVKQITPAAVENLKLDVDYLENFVQGLRIGLPGIFDELQQTVELLRQGKERSEMFYNIETRMRKYAAVDPLNGPVLLEKLVESKTNSGSTLGGSFARLRGSS</sequence>
<dbReference type="InterPro" id="IPR048359">
    <property type="entry name" value="EXOC6_Sec15_N"/>
</dbReference>
<dbReference type="Pfam" id="PF20651">
    <property type="entry name" value="EXOC6_Sec15_N"/>
    <property type="match status" value="1"/>
</dbReference>
<dbReference type="GO" id="GO:0006893">
    <property type="term" value="P:Golgi to plasma membrane transport"/>
    <property type="evidence" value="ECO:0007669"/>
    <property type="project" value="TreeGrafter"/>
</dbReference>
<name>A0A3N4IJZ2_ASCIM</name>
<dbReference type="GO" id="GO:0006886">
    <property type="term" value="P:intracellular protein transport"/>
    <property type="evidence" value="ECO:0007669"/>
    <property type="project" value="InterPro"/>
</dbReference>
<dbReference type="InterPro" id="IPR007225">
    <property type="entry name" value="EXOC6/Sec15"/>
</dbReference>
<dbReference type="Pfam" id="PF04091">
    <property type="entry name" value="Sec15_C"/>
    <property type="match status" value="1"/>
</dbReference>
<feature type="domain" description="Exocyst complex subunit EXOC6/Sec15 C-terminal" evidence="6">
    <location>
        <begin position="395"/>
        <end position="740"/>
    </location>
</feature>
<dbReference type="PANTHER" id="PTHR12702">
    <property type="entry name" value="SEC15"/>
    <property type="match status" value="1"/>
</dbReference>
<accession>A0A3N4IJZ2</accession>
<organism evidence="8 9">
    <name type="scientific">Ascobolus immersus RN42</name>
    <dbReference type="NCBI Taxonomy" id="1160509"/>
    <lineage>
        <taxon>Eukaryota</taxon>
        <taxon>Fungi</taxon>
        <taxon>Dikarya</taxon>
        <taxon>Ascomycota</taxon>
        <taxon>Pezizomycotina</taxon>
        <taxon>Pezizomycetes</taxon>
        <taxon>Pezizales</taxon>
        <taxon>Ascobolaceae</taxon>
        <taxon>Ascobolus</taxon>
    </lineage>
</organism>
<reference evidence="8 9" key="1">
    <citation type="journal article" date="2018" name="Nat. Ecol. Evol.">
        <title>Pezizomycetes genomes reveal the molecular basis of ectomycorrhizal truffle lifestyle.</title>
        <authorList>
            <person name="Murat C."/>
            <person name="Payen T."/>
            <person name="Noel B."/>
            <person name="Kuo A."/>
            <person name="Morin E."/>
            <person name="Chen J."/>
            <person name="Kohler A."/>
            <person name="Krizsan K."/>
            <person name="Balestrini R."/>
            <person name="Da Silva C."/>
            <person name="Montanini B."/>
            <person name="Hainaut M."/>
            <person name="Levati E."/>
            <person name="Barry K.W."/>
            <person name="Belfiori B."/>
            <person name="Cichocki N."/>
            <person name="Clum A."/>
            <person name="Dockter R.B."/>
            <person name="Fauchery L."/>
            <person name="Guy J."/>
            <person name="Iotti M."/>
            <person name="Le Tacon F."/>
            <person name="Lindquist E.A."/>
            <person name="Lipzen A."/>
            <person name="Malagnac F."/>
            <person name="Mello A."/>
            <person name="Molinier V."/>
            <person name="Miyauchi S."/>
            <person name="Poulain J."/>
            <person name="Riccioni C."/>
            <person name="Rubini A."/>
            <person name="Sitrit Y."/>
            <person name="Splivallo R."/>
            <person name="Traeger S."/>
            <person name="Wang M."/>
            <person name="Zifcakova L."/>
            <person name="Wipf D."/>
            <person name="Zambonelli A."/>
            <person name="Paolocci F."/>
            <person name="Nowrousian M."/>
            <person name="Ottonello S."/>
            <person name="Baldrian P."/>
            <person name="Spatafora J.W."/>
            <person name="Henrissat B."/>
            <person name="Nagy L.G."/>
            <person name="Aury J.M."/>
            <person name="Wincker P."/>
            <person name="Grigoriev I.V."/>
            <person name="Bonfante P."/>
            <person name="Martin F.M."/>
        </authorList>
    </citation>
    <scope>NUCLEOTIDE SEQUENCE [LARGE SCALE GENOMIC DNA]</scope>
    <source>
        <strain evidence="8 9">RN42</strain>
    </source>
</reference>
<proteinExistence type="inferred from homology"/>